<gene>
    <name evidence="1" type="ORF">I2H38_01510</name>
</gene>
<evidence type="ECO:0000313" key="1">
    <source>
        <dbReference type="EMBL" id="MBF9232048.1"/>
    </source>
</evidence>
<evidence type="ECO:0000313" key="2">
    <source>
        <dbReference type="Proteomes" id="UP000599312"/>
    </source>
</evidence>
<accession>A0A931BLI3</accession>
<keyword evidence="2" id="KW-1185">Reference proteome</keyword>
<organism evidence="1 2">
    <name type="scientific">Microvirga alba</name>
    <dbReference type="NCBI Taxonomy" id="2791025"/>
    <lineage>
        <taxon>Bacteria</taxon>
        <taxon>Pseudomonadati</taxon>
        <taxon>Pseudomonadota</taxon>
        <taxon>Alphaproteobacteria</taxon>
        <taxon>Hyphomicrobiales</taxon>
        <taxon>Methylobacteriaceae</taxon>
        <taxon>Microvirga</taxon>
    </lineage>
</organism>
<sequence>MFQAVEVTADMKQRAYDYYVHHPSVSLRAIAAFLGVSSATFLRMRKAWGWTSRDDAMAQAKQVSEGMALADPPAEAAIAGGSSLRDAALSLVQVTRSRIEALMKEQRSARAMDHDKAARTLAAYAKTLTTAQALLEQESTTLDEAEPTDEHPRSIHELRDELARHLERIVAEEEAAGRDGLLV</sequence>
<comment type="caution">
    <text evidence="1">The sequence shown here is derived from an EMBL/GenBank/DDBJ whole genome shotgun (WGS) entry which is preliminary data.</text>
</comment>
<dbReference type="RefSeq" id="WP_196270032.1">
    <property type="nucleotide sequence ID" value="NZ_JADQDO010000001.1"/>
</dbReference>
<dbReference type="Proteomes" id="UP000599312">
    <property type="component" value="Unassembled WGS sequence"/>
</dbReference>
<dbReference type="AlphaFoldDB" id="A0A931BLI3"/>
<reference evidence="1" key="1">
    <citation type="submission" date="2020-11" db="EMBL/GenBank/DDBJ databases">
        <authorList>
            <person name="Kim M.K."/>
        </authorList>
    </citation>
    <scope>NUCLEOTIDE SEQUENCE</scope>
    <source>
        <strain evidence="1">BT350</strain>
    </source>
</reference>
<dbReference type="EMBL" id="JADQDO010000001">
    <property type="protein sequence ID" value="MBF9232048.1"/>
    <property type="molecule type" value="Genomic_DNA"/>
</dbReference>
<name>A0A931BLI3_9HYPH</name>
<proteinExistence type="predicted"/>
<protein>
    <submittedName>
        <fullName evidence="1">Uncharacterized protein</fullName>
    </submittedName>
</protein>